<proteinExistence type="predicted"/>
<reference evidence="1 2" key="1">
    <citation type="journal article" date="2023" name="G3 (Bethesda)">
        <title>A chromosome-length genome assembly and annotation of blackberry (Rubus argutus, cv. 'Hillquist').</title>
        <authorList>
            <person name="Bruna T."/>
            <person name="Aryal R."/>
            <person name="Dudchenko O."/>
            <person name="Sargent D.J."/>
            <person name="Mead D."/>
            <person name="Buti M."/>
            <person name="Cavallini A."/>
            <person name="Hytonen T."/>
            <person name="Andres J."/>
            <person name="Pham M."/>
            <person name="Weisz D."/>
            <person name="Mascagni F."/>
            <person name="Usai G."/>
            <person name="Natali L."/>
            <person name="Bassil N."/>
            <person name="Fernandez G.E."/>
            <person name="Lomsadze A."/>
            <person name="Armour M."/>
            <person name="Olukolu B."/>
            <person name="Poorten T."/>
            <person name="Britton C."/>
            <person name="Davik J."/>
            <person name="Ashrafi H."/>
            <person name="Aiden E.L."/>
            <person name="Borodovsky M."/>
            <person name="Worthington M."/>
        </authorList>
    </citation>
    <scope>NUCLEOTIDE SEQUENCE [LARGE SCALE GENOMIC DNA]</scope>
    <source>
        <strain evidence="1">PI 553951</strain>
    </source>
</reference>
<sequence>MGYLLAGDCARSLYVTWSNLVEITREELKPGINSKFGDIVQIVKQPLTSHPLFGHVLLKVRCDVHKDVLKGSEEVLVTINGGKVVRCYLLAGDCARSLYVTWSNLVEITREELKPGINSKFGDIVQIVKQPLTSHPLFGHVLLKVRCDVHKDVLKGSEEVLVTINGGKVVRCYLLAGDCARSLYVTWSNLVEITREELKPGINSKFGDIVQIVKQPLTSHPLFGHVLLKVRCDVHKDVLKGSEEVLVTINGGKVVRCDPLAGDRARSLYVTWSNSGSIRSSVGCDIHKDVLKGSEEVLVTINGGKVVRCKEDKPKKQ</sequence>
<dbReference type="PANTHER" id="PTHR33527:SF14">
    <property type="entry name" value="OS07G0274300 PROTEIN"/>
    <property type="match status" value="1"/>
</dbReference>
<name>A0AAW1VYF2_RUBAR</name>
<dbReference type="EMBL" id="JBEDUW010000007">
    <property type="protein sequence ID" value="KAK9912930.1"/>
    <property type="molecule type" value="Genomic_DNA"/>
</dbReference>
<dbReference type="Proteomes" id="UP001457282">
    <property type="component" value="Unassembled WGS sequence"/>
</dbReference>
<dbReference type="AlphaFoldDB" id="A0AAW1VYF2"/>
<keyword evidence="2" id="KW-1185">Reference proteome</keyword>
<comment type="caution">
    <text evidence="1">The sequence shown here is derived from an EMBL/GenBank/DDBJ whole genome shotgun (WGS) entry which is preliminary data.</text>
</comment>
<organism evidence="1 2">
    <name type="scientific">Rubus argutus</name>
    <name type="common">Southern blackberry</name>
    <dbReference type="NCBI Taxonomy" id="59490"/>
    <lineage>
        <taxon>Eukaryota</taxon>
        <taxon>Viridiplantae</taxon>
        <taxon>Streptophyta</taxon>
        <taxon>Embryophyta</taxon>
        <taxon>Tracheophyta</taxon>
        <taxon>Spermatophyta</taxon>
        <taxon>Magnoliopsida</taxon>
        <taxon>eudicotyledons</taxon>
        <taxon>Gunneridae</taxon>
        <taxon>Pentapetalae</taxon>
        <taxon>rosids</taxon>
        <taxon>fabids</taxon>
        <taxon>Rosales</taxon>
        <taxon>Rosaceae</taxon>
        <taxon>Rosoideae</taxon>
        <taxon>Rosoideae incertae sedis</taxon>
        <taxon>Rubus</taxon>
    </lineage>
</organism>
<evidence type="ECO:0000313" key="1">
    <source>
        <dbReference type="EMBL" id="KAK9912930.1"/>
    </source>
</evidence>
<protein>
    <submittedName>
        <fullName evidence="1">Uncharacterized protein</fullName>
    </submittedName>
</protein>
<accession>A0AAW1VYF2</accession>
<gene>
    <name evidence="1" type="ORF">M0R45_036762</name>
</gene>
<evidence type="ECO:0000313" key="2">
    <source>
        <dbReference type="Proteomes" id="UP001457282"/>
    </source>
</evidence>
<dbReference type="PANTHER" id="PTHR33527">
    <property type="entry name" value="OS07G0274300 PROTEIN"/>
    <property type="match status" value="1"/>
</dbReference>